<dbReference type="NCBIfam" id="NF001464">
    <property type="entry name" value="PRK00321.1-5"/>
    <property type="match status" value="1"/>
</dbReference>
<accession>F5R9D8</accession>
<proteinExistence type="inferred from homology"/>
<evidence type="ECO:0000256" key="6">
    <source>
        <dbReference type="HAMAP-Rule" id="MF_00194"/>
    </source>
</evidence>
<evidence type="ECO:0000256" key="4">
    <source>
        <dbReference type="ARBA" id="ARBA00022490"/>
    </source>
</evidence>
<comment type="similarity">
    <text evidence="2 6">Belongs to the RdgC family.</text>
</comment>
<dbReference type="NCBIfam" id="NF001463">
    <property type="entry name" value="PRK00321.1-4"/>
    <property type="match status" value="1"/>
</dbReference>
<evidence type="ECO:0000256" key="3">
    <source>
        <dbReference type="ARBA" id="ARBA00022296"/>
    </source>
</evidence>
<dbReference type="GO" id="GO:0006310">
    <property type="term" value="P:DNA recombination"/>
    <property type="evidence" value="ECO:0007669"/>
    <property type="project" value="UniProtKB-UniRule"/>
</dbReference>
<evidence type="ECO:0000256" key="5">
    <source>
        <dbReference type="ARBA" id="ARBA00023172"/>
    </source>
</evidence>
<reference evidence="7 8" key="1">
    <citation type="journal article" date="2011" name="J. Bacteriol.">
        <title>Genome sequence of Methyloversatilis universalis FAM5T, a methylotrophic representative of the order Rhodocyclales.</title>
        <authorList>
            <person name="Kittichotirat W."/>
            <person name="Good N.M."/>
            <person name="Hall R."/>
            <person name="Bringel F."/>
            <person name="Lajus A."/>
            <person name="Medigue C."/>
            <person name="Smalley N.E."/>
            <person name="Beck D."/>
            <person name="Bumgarner R."/>
            <person name="Vuilleumier S."/>
            <person name="Kalyuzhnaya M.G."/>
        </authorList>
    </citation>
    <scope>NUCLEOTIDE SEQUENCE [LARGE SCALE GENOMIC DNA]</scope>
    <source>
        <strain evidence="8">ATCC BAA-1314 / JCM 13912 / FAM5</strain>
    </source>
</reference>
<keyword evidence="5 6" id="KW-0233">DNA recombination</keyword>
<evidence type="ECO:0000313" key="8">
    <source>
        <dbReference type="Proteomes" id="UP000005019"/>
    </source>
</evidence>
<sequence length="297" mass="33150">MWFKNLQIYRLAAPFALAPEQLDEKLAAKAFQPGSSIEMQRMGWMSPRDDGKLVHAVGGQMLITLRTEKKLLPATVVNQVTKARAQEIEENQGYKPGRREMRELKDAVTNELLPRAFAVWRDTRVWIDPVKNRIVVDAAASAKGDEVMQLLNECVEHLGARPLQTALSPVSAMTSWLAADEAPAGFTIDQDTELRSSTQSKATVRYVRHALEAEDLRRHIEAGKQCTRLALSWMERVSITLTENLAVKRVTPLDVLTENDDGSGDEAERFDTDFALMTGELSRLIDHLEEALGGVAQ</sequence>
<keyword evidence="4 6" id="KW-0963">Cytoplasm</keyword>
<dbReference type="Proteomes" id="UP000005019">
    <property type="component" value="Unassembled WGS sequence"/>
</dbReference>
<dbReference type="RefSeq" id="WP_008059133.1">
    <property type="nucleotide sequence ID" value="NZ_AFHG01000030.1"/>
</dbReference>
<dbReference type="GO" id="GO:0003690">
    <property type="term" value="F:double-stranded DNA binding"/>
    <property type="evidence" value="ECO:0007669"/>
    <property type="project" value="TreeGrafter"/>
</dbReference>
<evidence type="ECO:0000256" key="1">
    <source>
        <dbReference type="ARBA" id="ARBA00004453"/>
    </source>
</evidence>
<dbReference type="Pfam" id="PF04381">
    <property type="entry name" value="RdgC"/>
    <property type="match status" value="1"/>
</dbReference>
<name>F5R9D8_METUF</name>
<evidence type="ECO:0000313" key="7">
    <source>
        <dbReference type="EMBL" id="EGK73008.1"/>
    </source>
</evidence>
<organism evidence="7 8">
    <name type="scientific">Methyloversatilis universalis (strain ATCC BAA-1314 / DSM 25237 / JCM 13912 / CCUG 52030 / FAM5)</name>
    <dbReference type="NCBI Taxonomy" id="1000565"/>
    <lineage>
        <taxon>Bacteria</taxon>
        <taxon>Pseudomonadati</taxon>
        <taxon>Pseudomonadota</taxon>
        <taxon>Betaproteobacteria</taxon>
        <taxon>Nitrosomonadales</taxon>
        <taxon>Sterolibacteriaceae</taxon>
        <taxon>Methyloversatilis</taxon>
    </lineage>
</organism>
<comment type="caution">
    <text evidence="7">The sequence shown here is derived from an EMBL/GenBank/DDBJ whole genome shotgun (WGS) entry which is preliminary data.</text>
</comment>
<dbReference type="EMBL" id="AFHG01000030">
    <property type="protein sequence ID" value="EGK73008.1"/>
    <property type="molecule type" value="Genomic_DNA"/>
</dbReference>
<dbReference type="PANTHER" id="PTHR38103">
    <property type="entry name" value="RECOMBINATION-ASSOCIATED PROTEIN RDGC"/>
    <property type="match status" value="1"/>
</dbReference>
<comment type="subcellular location">
    <subcellularLocation>
        <location evidence="1 6">Cytoplasm</location>
        <location evidence="1 6">Nucleoid</location>
    </subcellularLocation>
</comment>
<gene>
    <name evidence="6" type="primary">rdgC</name>
    <name evidence="7" type="ORF">METUNv1_00846</name>
</gene>
<comment type="function">
    <text evidence="6">May be involved in recombination.</text>
</comment>
<dbReference type="AlphaFoldDB" id="F5R9D8"/>
<dbReference type="GO" id="GO:0005737">
    <property type="term" value="C:cytoplasm"/>
    <property type="evidence" value="ECO:0007669"/>
    <property type="project" value="UniProtKB-UniRule"/>
</dbReference>
<dbReference type="eggNOG" id="COG2974">
    <property type="taxonomic scope" value="Bacteria"/>
</dbReference>
<dbReference type="HAMAP" id="MF_00194">
    <property type="entry name" value="RdgC"/>
    <property type="match status" value="1"/>
</dbReference>
<evidence type="ECO:0000256" key="2">
    <source>
        <dbReference type="ARBA" id="ARBA00008657"/>
    </source>
</evidence>
<keyword evidence="8" id="KW-1185">Reference proteome</keyword>
<dbReference type="GO" id="GO:0000018">
    <property type="term" value="P:regulation of DNA recombination"/>
    <property type="evidence" value="ECO:0007669"/>
    <property type="project" value="TreeGrafter"/>
</dbReference>
<protein>
    <recommendedName>
        <fullName evidence="3 6">Recombination-associated protein RdgC</fullName>
    </recommendedName>
</protein>
<dbReference type="OrthoDB" id="5290530at2"/>
<dbReference type="PANTHER" id="PTHR38103:SF1">
    <property type="entry name" value="RECOMBINATION-ASSOCIATED PROTEIN RDGC"/>
    <property type="match status" value="1"/>
</dbReference>
<dbReference type="GO" id="GO:0043590">
    <property type="term" value="C:bacterial nucleoid"/>
    <property type="evidence" value="ECO:0007669"/>
    <property type="project" value="TreeGrafter"/>
</dbReference>
<dbReference type="STRING" id="1000565.METUNv1_00846"/>
<dbReference type="InterPro" id="IPR007476">
    <property type="entry name" value="RdgC"/>
</dbReference>